<reference evidence="1 3" key="1">
    <citation type="journal article" date="2008" name="Science">
        <title>The Physcomitrella genome reveals evolutionary insights into the conquest of land by plants.</title>
        <authorList>
            <person name="Rensing S."/>
            <person name="Lang D."/>
            <person name="Zimmer A."/>
            <person name="Terry A."/>
            <person name="Salamov A."/>
            <person name="Shapiro H."/>
            <person name="Nishiyama T."/>
            <person name="Perroud P.-F."/>
            <person name="Lindquist E."/>
            <person name="Kamisugi Y."/>
            <person name="Tanahashi T."/>
            <person name="Sakakibara K."/>
            <person name="Fujita T."/>
            <person name="Oishi K."/>
            <person name="Shin-I T."/>
            <person name="Kuroki Y."/>
            <person name="Toyoda A."/>
            <person name="Suzuki Y."/>
            <person name="Hashimoto A."/>
            <person name="Yamaguchi K."/>
            <person name="Sugano A."/>
            <person name="Kohara Y."/>
            <person name="Fujiyama A."/>
            <person name="Anterola A."/>
            <person name="Aoki S."/>
            <person name="Ashton N."/>
            <person name="Barbazuk W.B."/>
            <person name="Barker E."/>
            <person name="Bennetzen J."/>
            <person name="Bezanilla M."/>
            <person name="Blankenship R."/>
            <person name="Cho S.H."/>
            <person name="Dutcher S."/>
            <person name="Estelle M."/>
            <person name="Fawcett J.A."/>
            <person name="Gundlach H."/>
            <person name="Hanada K."/>
            <person name="Heyl A."/>
            <person name="Hicks K.A."/>
            <person name="Hugh J."/>
            <person name="Lohr M."/>
            <person name="Mayer K."/>
            <person name="Melkozernov A."/>
            <person name="Murata T."/>
            <person name="Nelson D."/>
            <person name="Pils B."/>
            <person name="Prigge M."/>
            <person name="Reiss B."/>
            <person name="Renner T."/>
            <person name="Rombauts S."/>
            <person name="Rushton P."/>
            <person name="Sanderfoot A."/>
            <person name="Schween G."/>
            <person name="Shiu S.-H."/>
            <person name="Stueber K."/>
            <person name="Theodoulou F.L."/>
            <person name="Tu H."/>
            <person name="Van de Peer Y."/>
            <person name="Verrier P.J."/>
            <person name="Waters E."/>
            <person name="Wood A."/>
            <person name="Yang L."/>
            <person name="Cove D."/>
            <person name="Cuming A."/>
            <person name="Hasebe M."/>
            <person name="Lucas S."/>
            <person name="Mishler D.B."/>
            <person name="Reski R."/>
            <person name="Grigoriev I."/>
            <person name="Quatrano R.S."/>
            <person name="Boore J.L."/>
        </authorList>
    </citation>
    <scope>NUCLEOTIDE SEQUENCE [LARGE SCALE GENOMIC DNA]</scope>
    <source>
        <strain evidence="2 3">cv. Gransden 2004</strain>
    </source>
</reference>
<dbReference type="EMBL" id="ABEU02000004">
    <property type="protein sequence ID" value="PNR55580.1"/>
    <property type="molecule type" value="Genomic_DNA"/>
</dbReference>
<evidence type="ECO:0000313" key="3">
    <source>
        <dbReference type="Proteomes" id="UP000006727"/>
    </source>
</evidence>
<gene>
    <name evidence="1" type="ORF">PHYPA_006477</name>
</gene>
<dbReference type="AlphaFoldDB" id="A0A2K1KP71"/>
<proteinExistence type="predicted"/>
<dbReference type="Proteomes" id="UP000006727">
    <property type="component" value="Chromosome 4"/>
</dbReference>
<dbReference type="EnsemblPlants" id="Pp3c4_20055V3.1">
    <property type="protein sequence ID" value="Pp3c4_20055V3.1"/>
    <property type="gene ID" value="Pp3c4_20055"/>
</dbReference>
<reference evidence="1 3" key="2">
    <citation type="journal article" date="2018" name="Plant J.">
        <title>The Physcomitrella patens chromosome-scale assembly reveals moss genome structure and evolution.</title>
        <authorList>
            <person name="Lang D."/>
            <person name="Ullrich K.K."/>
            <person name="Murat F."/>
            <person name="Fuchs J."/>
            <person name="Jenkins J."/>
            <person name="Haas F.B."/>
            <person name="Piednoel M."/>
            <person name="Gundlach H."/>
            <person name="Van Bel M."/>
            <person name="Meyberg R."/>
            <person name="Vives C."/>
            <person name="Morata J."/>
            <person name="Symeonidi A."/>
            <person name="Hiss M."/>
            <person name="Muchero W."/>
            <person name="Kamisugi Y."/>
            <person name="Saleh O."/>
            <person name="Blanc G."/>
            <person name="Decker E.L."/>
            <person name="van Gessel N."/>
            <person name="Grimwood J."/>
            <person name="Hayes R.D."/>
            <person name="Graham S.W."/>
            <person name="Gunter L.E."/>
            <person name="McDaniel S.F."/>
            <person name="Hoernstein S.N.W."/>
            <person name="Larsson A."/>
            <person name="Li F.W."/>
            <person name="Perroud P.F."/>
            <person name="Phillips J."/>
            <person name="Ranjan P."/>
            <person name="Rokshar D.S."/>
            <person name="Rothfels C.J."/>
            <person name="Schneider L."/>
            <person name="Shu S."/>
            <person name="Stevenson D.W."/>
            <person name="Thummler F."/>
            <person name="Tillich M."/>
            <person name="Villarreal Aguilar J.C."/>
            <person name="Widiez T."/>
            <person name="Wong G.K."/>
            <person name="Wymore A."/>
            <person name="Zhang Y."/>
            <person name="Zimmer A.D."/>
            <person name="Quatrano R.S."/>
            <person name="Mayer K.F.X."/>
            <person name="Goodstein D."/>
            <person name="Casacuberta J.M."/>
            <person name="Vandepoele K."/>
            <person name="Reski R."/>
            <person name="Cuming A.C."/>
            <person name="Tuskan G.A."/>
            <person name="Maumus F."/>
            <person name="Salse J."/>
            <person name="Schmutz J."/>
            <person name="Rensing S.A."/>
        </authorList>
    </citation>
    <scope>NUCLEOTIDE SEQUENCE [LARGE SCALE GENOMIC DNA]</scope>
    <source>
        <strain evidence="2 3">cv. Gransden 2004</strain>
    </source>
</reference>
<sequence length="90" mass="10288">MPKDPKSICDDQIEFELVAIETNLGRYAKIHPTKAILKEQLPSDLSYICISFLVNKKVLEIQVDGDKIKRDIEHYLQSITLAYFVGGQHI</sequence>
<dbReference type="Gramene" id="Pp3c4_20055V3.1">
    <property type="protein sequence ID" value="Pp3c4_20055V3.1"/>
    <property type="gene ID" value="Pp3c4_20055"/>
</dbReference>
<reference evidence="2" key="3">
    <citation type="submission" date="2020-12" db="UniProtKB">
        <authorList>
            <consortium name="EnsemblPlants"/>
        </authorList>
    </citation>
    <scope>IDENTIFICATION</scope>
</reference>
<name>A0A2K1KP71_PHYPA</name>
<keyword evidence="3" id="KW-1185">Reference proteome</keyword>
<evidence type="ECO:0000313" key="2">
    <source>
        <dbReference type="EnsemblPlants" id="Pp3c4_20055V3.1"/>
    </source>
</evidence>
<evidence type="ECO:0000313" key="1">
    <source>
        <dbReference type="EMBL" id="PNR55580.1"/>
    </source>
</evidence>
<accession>A0A2K1KP71</accession>
<dbReference type="InParanoid" id="A0A2K1KP71"/>
<organism evidence="1">
    <name type="scientific">Physcomitrium patens</name>
    <name type="common">Spreading-leaved earth moss</name>
    <name type="synonym">Physcomitrella patens</name>
    <dbReference type="NCBI Taxonomy" id="3218"/>
    <lineage>
        <taxon>Eukaryota</taxon>
        <taxon>Viridiplantae</taxon>
        <taxon>Streptophyta</taxon>
        <taxon>Embryophyta</taxon>
        <taxon>Bryophyta</taxon>
        <taxon>Bryophytina</taxon>
        <taxon>Bryopsida</taxon>
        <taxon>Funariidae</taxon>
        <taxon>Funariales</taxon>
        <taxon>Funariaceae</taxon>
        <taxon>Physcomitrium</taxon>
    </lineage>
</organism>
<protein>
    <submittedName>
        <fullName evidence="1 2">Uncharacterized protein</fullName>
    </submittedName>
</protein>